<dbReference type="SUPFAM" id="SSF50022">
    <property type="entry name" value="ISP domain"/>
    <property type="match status" value="1"/>
</dbReference>
<evidence type="ECO:0000313" key="8">
    <source>
        <dbReference type="EMBL" id="MBH8565758.1"/>
    </source>
</evidence>
<protein>
    <submittedName>
        <fullName evidence="8">Rieske (2Fe-2S) protein</fullName>
    </submittedName>
</protein>
<evidence type="ECO:0000256" key="1">
    <source>
        <dbReference type="ARBA" id="ARBA00022714"/>
    </source>
</evidence>
<dbReference type="PROSITE" id="PS51296">
    <property type="entry name" value="RIESKE"/>
    <property type="match status" value="1"/>
</dbReference>
<reference evidence="8 9" key="1">
    <citation type="journal article" date="2021" name="Int. J. Syst. Evol. Microbiol.">
        <title>Amazonocrinis nigriterrae gen. nov., sp. nov., Atlanticothrix silvestris gen. nov., sp. nov. and Dendronalium phyllosphericum gen. nov., sp. nov., nostocacean cyanobacteria from Brazilian environments.</title>
        <authorList>
            <person name="Alvarenga D.O."/>
            <person name="Andreote A.P.D."/>
            <person name="Branco L.H.Z."/>
            <person name="Delbaje E."/>
            <person name="Cruz R.B."/>
            <person name="Varani A.M."/>
            <person name="Fiore M.F."/>
        </authorList>
    </citation>
    <scope>NUCLEOTIDE SEQUENCE [LARGE SCALE GENOMIC DNA]</scope>
    <source>
        <strain evidence="8 9">CENA67</strain>
    </source>
</reference>
<evidence type="ECO:0000313" key="9">
    <source>
        <dbReference type="Proteomes" id="UP000632766"/>
    </source>
</evidence>
<accession>A0A8J7HYC3</accession>
<dbReference type="Gene3D" id="2.102.10.10">
    <property type="entry name" value="Rieske [2Fe-2S] iron-sulphur domain"/>
    <property type="match status" value="1"/>
</dbReference>
<organism evidence="8 9">
    <name type="scientific">Amazonocrinis nigriterrae CENA67</name>
    <dbReference type="NCBI Taxonomy" id="2794033"/>
    <lineage>
        <taxon>Bacteria</taxon>
        <taxon>Bacillati</taxon>
        <taxon>Cyanobacteriota</taxon>
        <taxon>Cyanophyceae</taxon>
        <taxon>Nostocales</taxon>
        <taxon>Nostocaceae</taxon>
        <taxon>Amazonocrinis</taxon>
        <taxon>Amazonocrinis nigriterrae</taxon>
    </lineage>
</organism>
<evidence type="ECO:0000256" key="4">
    <source>
        <dbReference type="ARBA" id="ARBA00023004"/>
    </source>
</evidence>
<evidence type="ECO:0000256" key="5">
    <source>
        <dbReference type="ARBA" id="ARBA00023014"/>
    </source>
</evidence>
<dbReference type="GO" id="GO:0051537">
    <property type="term" value="F:2 iron, 2 sulfur cluster binding"/>
    <property type="evidence" value="ECO:0007669"/>
    <property type="project" value="UniProtKB-KW"/>
</dbReference>
<dbReference type="CDD" id="cd03467">
    <property type="entry name" value="Rieske"/>
    <property type="match status" value="1"/>
</dbReference>
<evidence type="ECO:0000256" key="3">
    <source>
        <dbReference type="ARBA" id="ARBA00023002"/>
    </source>
</evidence>
<feature type="domain" description="Rieske" evidence="7">
    <location>
        <begin position="15"/>
        <end position="109"/>
    </location>
</feature>
<keyword evidence="4" id="KW-0408">Iron</keyword>
<keyword evidence="2" id="KW-0479">Metal-binding</keyword>
<sequence>MTQIFEKPSQIDPYVRVAKLADVEAAGSLVVRSEKHTIVLFYSDNQVYAIDNRCPHMGFPLHGSTCKDGIVTCPWHYARFDLASGGTFDSWADDVPSFPVEIRDGDVWVNLAPPADAHGHHYQRLQDGLEQGISLVIAKSTIALLDLGADATEPFQMGLEFGTRYNKAGWNTGLTIHTCMMNLLPYLDAEDKPRALFQGLSAVANDSAGAPPHFVVHPLPNSTADLHTLKGWFRQFIEVRDSEAAERCLVSAIRAGANSNQIADILFTAATDHRYIDIGHTLDFINKALEALDGVGWQGAESVLASLVAGLANASRMEESNSWRYPVDLVAILDSAFAQLPAALAAGKSQQGSWSGKDQLVPILLGEDPQAIANSLLTALQSGCTEEQLASVVTYTAALRVARFHTNNDFGDWNAAHHPFTFANAVHQGLRRVPSVELLRGVFDAAMSVYLNRFLNVPPARLPEPKEQVQNPEELLKQLPDLLDRQQQVNETGKLVANYLYSGGSAERLMAMLGKMMLRENRDFHVIQEVEAAFRQYSFLGQTPAGTHLIIAAARYLAAHSPTMRSQGQTYQIADRLHKGDRLFVEGEGEGKG</sequence>
<dbReference type="AlphaFoldDB" id="A0A8J7HYC3"/>
<dbReference type="PANTHER" id="PTHR21496:SF23">
    <property type="entry name" value="3-PHENYLPROPIONATE_CINNAMIC ACID DIOXYGENASE FERREDOXIN SUBUNIT"/>
    <property type="match status" value="1"/>
</dbReference>
<dbReference type="InterPro" id="IPR012748">
    <property type="entry name" value="Rieske-like_NirD"/>
</dbReference>
<evidence type="ECO:0000256" key="2">
    <source>
        <dbReference type="ARBA" id="ARBA00022723"/>
    </source>
</evidence>
<evidence type="ECO:0000259" key="7">
    <source>
        <dbReference type="PROSITE" id="PS51296"/>
    </source>
</evidence>
<keyword evidence="5" id="KW-0411">Iron-sulfur</keyword>
<proteinExistence type="predicted"/>
<keyword evidence="3" id="KW-0560">Oxidoreductase</keyword>
<evidence type="ECO:0000256" key="6">
    <source>
        <dbReference type="ARBA" id="ARBA00023063"/>
    </source>
</evidence>
<dbReference type="GO" id="GO:0042128">
    <property type="term" value="P:nitrate assimilation"/>
    <property type="evidence" value="ECO:0007669"/>
    <property type="project" value="UniProtKB-KW"/>
</dbReference>
<keyword evidence="9" id="KW-1185">Reference proteome</keyword>
<keyword evidence="1" id="KW-0001">2Fe-2S</keyword>
<dbReference type="PANTHER" id="PTHR21496">
    <property type="entry name" value="FERREDOXIN-RELATED"/>
    <property type="match status" value="1"/>
</dbReference>
<dbReference type="GO" id="GO:0004497">
    <property type="term" value="F:monooxygenase activity"/>
    <property type="evidence" value="ECO:0007669"/>
    <property type="project" value="UniProtKB-ARBA"/>
</dbReference>
<gene>
    <name evidence="8" type="ORF">I8748_26905</name>
</gene>
<dbReference type="InterPro" id="IPR036922">
    <property type="entry name" value="Rieske_2Fe-2S_sf"/>
</dbReference>
<dbReference type="EMBL" id="JAECZC010000069">
    <property type="protein sequence ID" value="MBH8565758.1"/>
    <property type="molecule type" value="Genomic_DNA"/>
</dbReference>
<keyword evidence="6" id="KW-0534">Nitrate assimilation</keyword>
<dbReference type="GO" id="GO:0008942">
    <property type="term" value="F:nitrite reductase [NAD(P)H] activity"/>
    <property type="evidence" value="ECO:0007669"/>
    <property type="project" value="InterPro"/>
</dbReference>
<dbReference type="Proteomes" id="UP000632766">
    <property type="component" value="Unassembled WGS sequence"/>
</dbReference>
<dbReference type="RefSeq" id="WP_198127547.1">
    <property type="nucleotide sequence ID" value="NZ_JAECZC010000069.1"/>
</dbReference>
<name>A0A8J7HYC3_9NOST</name>
<dbReference type="GO" id="GO:0016705">
    <property type="term" value="F:oxidoreductase activity, acting on paired donors, with incorporation or reduction of molecular oxygen"/>
    <property type="evidence" value="ECO:0007669"/>
    <property type="project" value="UniProtKB-ARBA"/>
</dbReference>
<dbReference type="Pfam" id="PF13806">
    <property type="entry name" value="Rieske_2"/>
    <property type="match status" value="1"/>
</dbReference>
<comment type="caution">
    <text evidence="8">The sequence shown here is derived from an EMBL/GenBank/DDBJ whole genome shotgun (WGS) entry which is preliminary data.</text>
</comment>
<dbReference type="InterPro" id="IPR017941">
    <property type="entry name" value="Rieske_2Fe-2S"/>
</dbReference>
<dbReference type="GO" id="GO:0046872">
    <property type="term" value="F:metal ion binding"/>
    <property type="evidence" value="ECO:0007669"/>
    <property type="project" value="UniProtKB-KW"/>
</dbReference>